<name>A0A9X1CBR5_9BACI</name>
<reference evidence="2" key="1">
    <citation type="submission" date="2021-03" db="EMBL/GenBank/DDBJ databases">
        <title>Genomic Encyclopedia of Type Strains, Phase IV (KMG-IV): sequencing the most valuable type-strain genomes for metagenomic binning, comparative biology and taxonomic classification.</title>
        <authorList>
            <person name="Goeker M."/>
        </authorList>
    </citation>
    <scope>NUCLEOTIDE SEQUENCE</scope>
    <source>
        <strain evidence="2">DSM 107338</strain>
    </source>
</reference>
<dbReference type="PANTHER" id="PTHR43415:SF3">
    <property type="entry name" value="GNAT-FAMILY ACETYLTRANSFERASE"/>
    <property type="match status" value="1"/>
</dbReference>
<dbReference type="SUPFAM" id="SSF55729">
    <property type="entry name" value="Acyl-CoA N-acyltransferases (Nat)"/>
    <property type="match status" value="1"/>
</dbReference>
<gene>
    <name evidence="2" type="ORF">J2Z64_002249</name>
</gene>
<dbReference type="InterPro" id="IPR020036">
    <property type="entry name" value="PseH"/>
</dbReference>
<dbReference type="GO" id="GO:0016747">
    <property type="term" value="F:acyltransferase activity, transferring groups other than amino-acyl groups"/>
    <property type="evidence" value="ECO:0007669"/>
    <property type="project" value="InterPro"/>
</dbReference>
<dbReference type="AlphaFoldDB" id="A0A9X1CBR5"/>
<evidence type="ECO:0000259" key="1">
    <source>
        <dbReference type="PROSITE" id="PS51186"/>
    </source>
</evidence>
<dbReference type="Pfam" id="PF13302">
    <property type="entry name" value="Acetyltransf_3"/>
    <property type="match status" value="1"/>
</dbReference>
<organism evidence="2 3">
    <name type="scientific">Oceanobacillus polygoni</name>
    <dbReference type="NCBI Taxonomy" id="1235259"/>
    <lineage>
        <taxon>Bacteria</taxon>
        <taxon>Bacillati</taxon>
        <taxon>Bacillota</taxon>
        <taxon>Bacilli</taxon>
        <taxon>Bacillales</taxon>
        <taxon>Bacillaceae</taxon>
        <taxon>Oceanobacillus</taxon>
    </lineage>
</organism>
<protein>
    <submittedName>
        <fullName evidence="2">UDP-4-amino-4, 6-dideoxy-N-acetyl-beta-L-altrosamine N-acetyltransferase</fullName>
    </submittedName>
</protein>
<dbReference type="PANTHER" id="PTHR43415">
    <property type="entry name" value="SPERMIDINE N(1)-ACETYLTRANSFERASE"/>
    <property type="match status" value="1"/>
</dbReference>
<accession>A0A9X1CBR5</accession>
<dbReference type="PROSITE" id="PS51186">
    <property type="entry name" value="GNAT"/>
    <property type="match status" value="1"/>
</dbReference>
<feature type="domain" description="N-acetyltransferase" evidence="1">
    <location>
        <begin position="7"/>
        <end position="167"/>
    </location>
</feature>
<keyword evidence="3" id="KW-1185">Reference proteome</keyword>
<proteinExistence type="predicted"/>
<dbReference type="Gene3D" id="3.40.630.30">
    <property type="match status" value="1"/>
</dbReference>
<dbReference type="EMBL" id="JAGGMB010000006">
    <property type="protein sequence ID" value="MBP2077994.1"/>
    <property type="molecule type" value="Genomic_DNA"/>
</dbReference>
<dbReference type="InterPro" id="IPR016181">
    <property type="entry name" value="Acyl_CoA_acyltransferase"/>
</dbReference>
<sequence length="185" mass="22014">MINREDFELKPIREQDLKIVLQWRNSKRIKSFMYTDHHITWEEHCRWFENVKKDSQKRVLLLYHKDQPLGLVNFTNLDKENARCYWGFYIGEETAPKGSGTVMGILALDKIFKEEGLHKVCSEVIHTNSGSFHYHKKLGFETEGRFVDHLWKNNQYLDVIPMALFLDKWEKVRVELLRELEGGTS</sequence>
<evidence type="ECO:0000313" key="2">
    <source>
        <dbReference type="EMBL" id="MBP2077994.1"/>
    </source>
</evidence>
<dbReference type="NCBIfam" id="TIGR03585">
    <property type="entry name" value="PseH"/>
    <property type="match status" value="1"/>
</dbReference>
<evidence type="ECO:0000313" key="3">
    <source>
        <dbReference type="Proteomes" id="UP001138793"/>
    </source>
</evidence>
<dbReference type="InterPro" id="IPR000182">
    <property type="entry name" value="GNAT_dom"/>
</dbReference>
<comment type="caution">
    <text evidence="2">The sequence shown here is derived from an EMBL/GenBank/DDBJ whole genome shotgun (WGS) entry which is preliminary data.</text>
</comment>
<dbReference type="RefSeq" id="WP_187773644.1">
    <property type="nucleotide sequence ID" value="NZ_JAGGMB010000006.1"/>
</dbReference>
<dbReference type="Proteomes" id="UP001138793">
    <property type="component" value="Unassembled WGS sequence"/>
</dbReference>